<dbReference type="EC" id="2.1.1.22" evidence="2"/>
<dbReference type="GO" id="GO:0032259">
    <property type="term" value="P:methylation"/>
    <property type="evidence" value="ECO:0007669"/>
    <property type="project" value="UniProtKB-KW"/>
</dbReference>
<evidence type="ECO:0000256" key="1">
    <source>
        <dbReference type="ARBA" id="ARBA00010086"/>
    </source>
</evidence>
<dbReference type="SUPFAM" id="SSF53335">
    <property type="entry name" value="S-adenosyl-L-methionine-dependent methyltransferases"/>
    <property type="match status" value="1"/>
</dbReference>
<keyword evidence="5" id="KW-0949">S-adenosyl-L-methionine</keyword>
<name>A0A511KH72_RHOTO</name>
<gene>
    <name evidence="7" type="ORF">Rt10032_c09g3745</name>
</gene>
<dbReference type="SMART" id="SM01296">
    <property type="entry name" value="N2227"/>
    <property type="match status" value="1"/>
</dbReference>
<dbReference type="InterPro" id="IPR012901">
    <property type="entry name" value="CARME"/>
</dbReference>
<comment type="similarity">
    <text evidence="1">Belongs to the carnosine N-methyltransferase family.</text>
</comment>
<proteinExistence type="inferred from homology"/>
<keyword evidence="3" id="KW-0489">Methyltransferase</keyword>
<evidence type="ECO:0000256" key="3">
    <source>
        <dbReference type="ARBA" id="ARBA00022603"/>
    </source>
</evidence>
<evidence type="ECO:0000256" key="2">
    <source>
        <dbReference type="ARBA" id="ARBA00012003"/>
    </source>
</evidence>
<dbReference type="OrthoDB" id="978at2759"/>
<evidence type="ECO:0000256" key="4">
    <source>
        <dbReference type="ARBA" id="ARBA00022679"/>
    </source>
</evidence>
<evidence type="ECO:0000313" key="7">
    <source>
        <dbReference type="EMBL" id="GEM09728.1"/>
    </source>
</evidence>
<comment type="caution">
    <text evidence="7">The sequence shown here is derived from an EMBL/GenBank/DDBJ whole genome shotgun (WGS) entry which is preliminary data.</text>
</comment>
<dbReference type="PANTHER" id="PTHR12303:SF6">
    <property type="entry name" value="CARNOSINE N-METHYLTRANSFERASE"/>
    <property type="match status" value="1"/>
</dbReference>
<evidence type="ECO:0000256" key="6">
    <source>
        <dbReference type="SAM" id="MobiDB-lite"/>
    </source>
</evidence>
<dbReference type="Gene3D" id="3.40.50.150">
    <property type="entry name" value="Vaccinia Virus protein VP39"/>
    <property type="match status" value="1"/>
</dbReference>
<protein>
    <recommendedName>
        <fullName evidence="2">carnosine N-methyltransferase</fullName>
        <ecNumber evidence="2">2.1.1.22</ecNumber>
    </recommendedName>
</protein>
<organism evidence="7 8">
    <name type="scientific">Rhodotorula toruloides</name>
    <name type="common">Yeast</name>
    <name type="synonym">Rhodosporidium toruloides</name>
    <dbReference type="NCBI Taxonomy" id="5286"/>
    <lineage>
        <taxon>Eukaryota</taxon>
        <taxon>Fungi</taxon>
        <taxon>Dikarya</taxon>
        <taxon>Basidiomycota</taxon>
        <taxon>Pucciniomycotina</taxon>
        <taxon>Microbotryomycetes</taxon>
        <taxon>Sporidiobolales</taxon>
        <taxon>Sporidiobolaceae</taxon>
        <taxon>Rhodotorula</taxon>
    </lineage>
</organism>
<dbReference type="PANTHER" id="PTHR12303">
    <property type="entry name" value="CARNOSINE N-METHYLTRANSFERASE"/>
    <property type="match status" value="1"/>
</dbReference>
<sequence length="367" mass="41121">MAHERSHDLDVGHTQAHGPSHDPELPAPADSFDHHAQVQATFDLYRRAALSSNQRRRADFYALPKRHRDLLPDYSALLREVDEKLQVNAELVQRMIEANPFPPPEDAALDAPAPTDADHERLRSTPATVVKNERNTAYRPILDSLASSFSHLSPSEKAETRVLVPGAGLGRLAWEIVRAGFSCQANEFSLHMLIASSFILNNCTTPDEFTLHPYLHSFSNIRSREDLLAPCLIPDVAPSDIAGGEAEFSFAAGDFLEVYGDSPGSWDVCVTCFFLDTARNVVQYLETIHGLLKPTGMWINLGPTLWHFEADRDSSSLELPLEDVKTLARKVGFELWDEREIKTCYTTNPLSMLRHEYTAAFWTARKV</sequence>
<dbReference type="Pfam" id="PF07942">
    <property type="entry name" value="CARME"/>
    <property type="match status" value="1"/>
</dbReference>
<keyword evidence="4" id="KW-0808">Transferase</keyword>
<dbReference type="GO" id="GO:0030735">
    <property type="term" value="F:carnosine N-methyltransferase activity"/>
    <property type="evidence" value="ECO:0007669"/>
    <property type="project" value="UniProtKB-EC"/>
</dbReference>
<feature type="region of interest" description="Disordered" evidence="6">
    <location>
        <begin position="1"/>
        <end position="30"/>
    </location>
</feature>
<accession>A0A511KH72</accession>
<dbReference type="AlphaFoldDB" id="A0A511KH72"/>
<reference evidence="7 8" key="1">
    <citation type="submission" date="2019-07" db="EMBL/GenBank/DDBJ databases">
        <title>Rhodotorula toruloides NBRC10032 genome sequencing.</title>
        <authorList>
            <person name="Shida Y."/>
            <person name="Takaku H."/>
            <person name="Ogasawara W."/>
            <person name="Mori K."/>
        </authorList>
    </citation>
    <scope>NUCLEOTIDE SEQUENCE [LARGE SCALE GENOMIC DNA]</scope>
    <source>
        <strain evidence="7 8">NBRC10032</strain>
    </source>
</reference>
<feature type="compositionally biased region" description="Basic and acidic residues" evidence="6">
    <location>
        <begin position="1"/>
        <end position="11"/>
    </location>
</feature>
<dbReference type="Proteomes" id="UP000321518">
    <property type="component" value="Unassembled WGS sequence"/>
</dbReference>
<evidence type="ECO:0000256" key="5">
    <source>
        <dbReference type="ARBA" id="ARBA00022691"/>
    </source>
</evidence>
<dbReference type="InterPro" id="IPR029063">
    <property type="entry name" value="SAM-dependent_MTases_sf"/>
</dbReference>
<evidence type="ECO:0000313" key="8">
    <source>
        <dbReference type="Proteomes" id="UP000321518"/>
    </source>
</evidence>
<dbReference type="EMBL" id="BJWK01000009">
    <property type="protein sequence ID" value="GEM09728.1"/>
    <property type="molecule type" value="Genomic_DNA"/>
</dbReference>